<evidence type="ECO:0000256" key="5">
    <source>
        <dbReference type="ARBA" id="ARBA00023288"/>
    </source>
</evidence>
<gene>
    <name evidence="6" type="primary">pal</name>
    <name evidence="9" type="ORF">CCR87_12705</name>
</gene>
<keyword evidence="5 6" id="KW-0449">Lipoprotein</keyword>
<dbReference type="Pfam" id="PF00691">
    <property type="entry name" value="OmpA"/>
    <property type="match status" value="1"/>
</dbReference>
<keyword evidence="6" id="KW-0131">Cell cycle</keyword>
<dbReference type="PROSITE" id="PS51257">
    <property type="entry name" value="PROKAR_LIPOPROTEIN"/>
    <property type="match status" value="1"/>
</dbReference>
<proteinExistence type="inferred from homology"/>
<keyword evidence="1 6" id="KW-0732">Signal</keyword>
<evidence type="ECO:0000256" key="3">
    <source>
        <dbReference type="ARBA" id="ARBA00023139"/>
    </source>
</evidence>
<reference evidence="9" key="2">
    <citation type="journal article" date="2020" name="Microorganisms">
        <title>Osmotic Adaptation and Compatible Solute Biosynthesis of Phototrophic Bacteria as Revealed from Genome Analyses.</title>
        <authorList>
            <person name="Imhoff J.F."/>
            <person name="Rahn T."/>
            <person name="Kunzel S."/>
            <person name="Keller A."/>
            <person name="Neulinger S.C."/>
        </authorList>
    </citation>
    <scope>NUCLEOTIDE SEQUENCE</scope>
    <source>
        <strain evidence="9">LMG 28126</strain>
    </source>
</reference>
<dbReference type="HAMAP" id="MF_02204">
    <property type="entry name" value="Pal"/>
    <property type="match status" value="1"/>
</dbReference>
<dbReference type="AlphaFoldDB" id="A0A934TLT9"/>
<keyword evidence="6" id="KW-0132">Cell division</keyword>
<dbReference type="Proteomes" id="UP000706333">
    <property type="component" value="Unassembled WGS sequence"/>
</dbReference>
<dbReference type="PANTHER" id="PTHR30329:SF21">
    <property type="entry name" value="LIPOPROTEIN YIAD-RELATED"/>
    <property type="match status" value="1"/>
</dbReference>
<dbReference type="PROSITE" id="PS51123">
    <property type="entry name" value="OMPA_2"/>
    <property type="match status" value="1"/>
</dbReference>
<comment type="subunit">
    <text evidence="6">The Tol-Pal system is composed of five core proteins: the inner membrane proteins TolA, TolQ and TolR, the periplasmic protein TolB and the outer membrane protein Pal. They form a network linking the inner and outer membranes and the peptidoglycan layer.</text>
</comment>
<dbReference type="PROSITE" id="PS01068">
    <property type="entry name" value="OMPA_1"/>
    <property type="match status" value="1"/>
</dbReference>
<dbReference type="PRINTS" id="PR01023">
    <property type="entry name" value="NAFLGMOTY"/>
</dbReference>
<feature type="chain" id="PRO_5036783478" description="Peptidoglycan-associated lipoprotein" evidence="7">
    <location>
        <begin position="20"/>
        <end position="180"/>
    </location>
</feature>
<dbReference type="SUPFAM" id="SSF103088">
    <property type="entry name" value="OmpA-like"/>
    <property type="match status" value="1"/>
</dbReference>
<comment type="caution">
    <text evidence="9">The sequence shown here is derived from an EMBL/GenBank/DDBJ whole genome shotgun (WGS) entry which is preliminary data.</text>
</comment>
<dbReference type="InterPro" id="IPR050330">
    <property type="entry name" value="Bact_OuterMem_StrucFunc"/>
</dbReference>
<dbReference type="InterPro" id="IPR006690">
    <property type="entry name" value="OMPA-like_CS"/>
</dbReference>
<keyword evidence="3 6" id="KW-0564">Palmitate</keyword>
<evidence type="ECO:0000256" key="1">
    <source>
        <dbReference type="ARBA" id="ARBA00022729"/>
    </source>
</evidence>
<keyword evidence="10" id="KW-1185">Reference proteome</keyword>
<reference evidence="9" key="1">
    <citation type="submission" date="2017-05" db="EMBL/GenBank/DDBJ databases">
        <authorList>
            <person name="Imhoff J.F."/>
            <person name="Rahn T."/>
            <person name="Kuenzel S."/>
            <person name="Neulinger S.C."/>
        </authorList>
    </citation>
    <scope>NUCLEOTIDE SEQUENCE</scope>
    <source>
        <strain evidence="9">LMG 28126</strain>
    </source>
</reference>
<evidence type="ECO:0000313" key="10">
    <source>
        <dbReference type="Proteomes" id="UP000706333"/>
    </source>
</evidence>
<dbReference type="RefSeq" id="WP_201157934.1">
    <property type="nucleotide sequence ID" value="NZ_NHSD01000294.1"/>
</dbReference>
<evidence type="ECO:0000256" key="2">
    <source>
        <dbReference type="ARBA" id="ARBA00023136"/>
    </source>
</evidence>
<dbReference type="InterPro" id="IPR006664">
    <property type="entry name" value="OMP_bac"/>
</dbReference>
<dbReference type="EMBL" id="NHSD01000294">
    <property type="protein sequence ID" value="MBK5928180.1"/>
    <property type="molecule type" value="Genomic_DNA"/>
</dbReference>
<dbReference type="InterPro" id="IPR006665">
    <property type="entry name" value="OmpA-like"/>
</dbReference>
<evidence type="ECO:0000313" key="9">
    <source>
        <dbReference type="EMBL" id="MBK5928180.1"/>
    </source>
</evidence>
<dbReference type="GO" id="GO:0051301">
    <property type="term" value="P:cell division"/>
    <property type="evidence" value="ECO:0007669"/>
    <property type="project" value="UniProtKB-UniRule"/>
</dbReference>
<dbReference type="InterPro" id="IPR036737">
    <property type="entry name" value="OmpA-like_sf"/>
</dbReference>
<dbReference type="PRINTS" id="PR01021">
    <property type="entry name" value="OMPADOMAIN"/>
</dbReference>
<organism evidence="9 10">
    <name type="scientific">Rhodobaculum claviforme</name>
    <dbReference type="NCBI Taxonomy" id="1549854"/>
    <lineage>
        <taxon>Bacteria</taxon>
        <taxon>Pseudomonadati</taxon>
        <taxon>Pseudomonadota</taxon>
        <taxon>Alphaproteobacteria</taxon>
        <taxon>Rhodobacterales</taxon>
        <taxon>Paracoccaceae</taxon>
        <taxon>Rhodobaculum</taxon>
    </lineage>
</organism>
<evidence type="ECO:0000256" key="6">
    <source>
        <dbReference type="HAMAP-Rule" id="MF_02204"/>
    </source>
</evidence>
<comment type="subcellular location">
    <subcellularLocation>
        <location evidence="6">Cell outer membrane</location>
        <topology evidence="6">Lipid-anchor</topology>
    </subcellularLocation>
</comment>
<comment type="function">
    <text evidence="6">Part of the Tol-Pal system, which plays a role in outer membrane invagination during cell division and is important for maintaining outer membrane integrity.</text>
</comment>
<feature type="domain" description="OmpA-like" evidence="8">
    <location>
        <begin position="61"/>
        <end position="178"/>
    </location>
</feature>
<dbReference type="Gene3D" id="3.30.1330.60">
    <property type="entry name" value="OmpA-like domain"/>
    <property type="match status" value="1"/>
</dbReference>
<dbReference type="GO" id="GO:0009279">
    <property type="term" value="C:cell outer membrane"/>
    <property type="evidence" value="ECO:0007669"/>
    <property type="project" value="UniProtKB-SubCell"/>
</dbReference>
<evidence type="ECO:0000256" key="4">
    <source>
        <dbReference type="ARBA" id="ARBA00023237"/>
    </source>
</evidence>
<evidence type="ECO:0000256" key="7">
    <source>
        <dbReference type="SAM" id="SignalP"/>
    </source>
</evidence>
<accession>A0A934TLT9</accession>
<dbReference type="CDD" id="cd07185">
    <property type="entry name" value="OmpA_C-like"/>
    <property type="match status" value="1"/>
</dbReference>
<dbReference type="InterPro" id="IPR039001">
    <property type="entry name" value="Pal"/>
</dbReference>
<feature type="signal peptide" evidence="7">
    <location>
        <begin position="1"/>
        <end position="19"/>
    </location>
</feature>
<name>A0A934TLT9_9RHOB</name>
<comment type="similarity">
    <text evidence="6">Belongs to the Pal lipoprotein family.</text>
</comment>
<sequence length="180" mass="19426">MSRLLRALMIVALTAGVAACSNPNRFGAGGGMGDTGAFDDSFGRTGIDVAALGDPNDPTSRAFFEQRIGDRVFFTTDQSTLSETARDTLRAQTRWLTDNRGYGIVIEGHADERGTREYNLALSERRANAVREFLVAQGIAPGRIRTVGYGKERPVEACPEARCWDVNRRAVTLVTVGAGA</sequence>
<keyword evidence="4 6" id="KW-0998">Cell outer membrane</keyword>
<protein>
    <recommendedName>
        <fullName evidence="6">Peptidoglycan-associated lipoprotein</fullName>
        <shortName evidence="6">PAL</shortName>
    </recommendedName>
</protein>
<dbReference type="PANTHER" id="PTHR30329">
    <property type="entry name" value="STATOR ELEMENT OF FLAGELLAR MOTOR COMPLEX"/>
    <property type="match status" value="1"/>
</dbReference>
<keyword evidence="2 6" id="KW-0472">Membrane</keyword>
<evidence type="ECO:0000259" key="8">
    <source>
        <dbReference type="PROSITE" id="PS51123"/>
    </source>
</evidence>